<dbReference type="EMBL" id="CP011391">
    <property type="protein sequence ID" value="AMK55103.1"/>
    <property type="molecule type" value="Genomic_DNA"/>
</dbReference>
<dbReference type="Proteomes" id="UP000069771">
    <property type="component" value="Chromosome"/>
</dbReference>
<protein>
    <submittedName>
        <fullName evidence="1">Uncharacterized protein</fullName>
    </submittedName>
</protein>
<dbReference type="STRING" id="1702221.AALO17_19690"/>
<organism evidence="1 2">
    <name type="scientific">Faecalibaculum rodentium</name>
    <dbReference type="NCBI Taxonomy" id="1702221"/>
    <lineage>
        <taxon>Bacteria</taxon>
        <taxon>Bacillati</taxon>
        <taxon>Bacillota</taxon>
        <taxon>Erysipelotrichia</taxon>
        <taxon>Erysipelotrichales</taxon>
        <taxon>Erysipelotrichaceae</taxon>
        <taxon>Faecalibaculum</taxon>
    </lineage>
</organism>
<name>A0A140DWS6_9FIRM</name>
<evidence type="ECO:0000313" key="1">
    <source>
        <dbReference type="EMBL" id="AMK55103.1"/>
    </source>
</evidence>
<dbReference type="AlphaFoldDB" id="A0A140DWS6"/>
<accession>A0A140DWS6</accession>
<gene>
    <name evidence="1" type="ORF">AALO17_19690</name>
</gene>
<proteinExistence type="predicted"/>
<keyword evidence="2" id="KW-1185">Reference proteome</keyword>
<dbReference type="KEGG" id="fro:AALO17_19690"/>
<evidence type="ECO:0000313" key="2">
    <source>
        <dbReference type="Proteomes" id="UP000069771"/>
    </source>
</evidence>
<reference evidence="1 2" key="1">
    <citation type="journal article" date="2016" name="Gut Pathog.">
        <title>Whole genome sequencing of "Faecalibaculum rodentium" ALO17, isolated from C57BL/6J laboratory mouse feces.</title>
        <authorList>
            <person name="Lim S."/>
            <person name="Chang D.H."/>
            <person name="Ahn S."/>
            <person name="Kim B.C."/>
        </authorList>
    </citation>
    <scope>NUCLEOTIDE SEQUENCE [LARGE SCALE GENOMIC DNA]</scope>
    <source>
        <strain evidence="1 2">Alo17</strain>
    </source>
</reference>
<sequence>MIQLHCRQPVLTGSLPMKKEASPLPFSSLRRRNAGMAGCVPADEPVIQEGT</sequence>